<protein>
    <submittedName>
        <fullName evidence="1">Uncharacterized protein</fullName>
    </submittedName>
</protein>
<sequence length="106" mass="11662">MGTHNAWMDGWMDGCLACLRHTHPPHISTTTPYLPSQPSPPLCSLPPTVLAVFECVCLCGLCGSAVPLDSLARMAWMVSWLSVFVSQCHIEREERTAGETECERVC</sequence>
<proteinExistence type="predicted"/>
<reference evidence="1" key="1">
    <citation type="submission" date="2021-01" db="EMBL/GenBank/DDBJ databases">
        <authorList>
            <person name="Corre E."/>
            <person name="Pelletier E."/>
            <person name="Niang G."/>
            <person name="Scheremetjew M."/>
            <person name="Finn R."/>
            <person name="Kale V."/>
            <person name="Holt S."/>
            <person name="Cochrane G."/>
            <person name="Meng A."/>
            <person name="Brown T."/>
            <person name="Cohen L."/>
        </authorList>
    </citation>
    <scope>NUCLEOTIDE SEQUENCE</scope>
    <source>
        <strain evidence="1">CCMP3346</strain>
    </source>
</reference>
<name>A0A7S1PB91_9ALVE</name>
<evidence type="ECO:0000313" key="1">
    <source>
        <dbReference type="EMBL" id="CAD9070414.1"/>
    </source>
</evidence>
<gene>
    <name evidence="1" type="ORF">VBRA1451_LOCUS25496</name>
</gene>
<organism evidence="1">
    <name type="scientific">Vitrella brassicaformis</name>
    <dbReference type="NCBI Taxonomy" id="1169539"/>
    <lineage>
        <taxon>Eukaryota</taxon>
        <taxon>Sar</taxon>
        <taxon>Alveolata</taxon>
        <taxon>Colpodellida</taxon>
        <taxon>Vitrellaceae</taxon>
        <taxon>Vitrella</taxon>
    </lineage>
</organism>
<accession>A0A7S1PB91</accession>
<dbReference type="EMBL" id="HBGB01043318">
    <property type="protein sequence ID" value="CAD9070414.1"/>
    <property type="molecule type" value="Transcribed_RNA"/>
</dbReference>
<dbReference type="AlphaFoldDB" id="A0A7S1PB91"/>